<dbReference type="Pfam" id="PF24542">
    <property type="entry name" value="Ig_TPPC8_C"/>
    <property type="match status" value="1"/>
</dbReference>
<dbReference type="InterPro" id="IPR058541">
    <property type="entry name" value="Ig_TPPC8_1st"/>
</dbReference>
<evidence type="ECO:0008006" key="5">
    <source>
        <dbReference type="Google" id="ProtNLM"/>
    </source>
</evidence>
<dbReference type="PANTHER" id="PTHR12975">
    <property type="entry name" value="TRANSPORT PROTEIN TRAPP"/>
    <property type="match status" value="1"/>
</dbReference>
<name>A0A1Y1LFQ9_PHOPY</name>
<evidence type="ECO:0000259" key="1">
    <source>
        <dbReference type="Pfam" id="PF24542"/>
    </source>
</evidence>
<dbReference type="InterPro" id="IPR058538">
    <property type="entry name" value="Ig_TPPC8_2nd"/>
</dbReference>
<reference evidence="4" key="1">
    <citation type="journal article" date="2016" name="Sci. Rep.">
        <title>Molecular characterization of firefly nuptial gifts: a multi-omics approach sheds light on postcopulatory sexual selection.</title>
        <authorList>
            <person name="Al-Wathiqui N."/>
            <person name="Fallon T.R."/>
            <person name="South A."/>
            <person name="Weng J.K."/>
            <person name="Lewis S.M."/>
        </authorList>
    </citation>
    <scope>NUCLEOTIDE SEQUENCE</scope>
</reference>
<dbReference type="GO" id="GO:1990072">
    <property type="term" value="C:TRAPPIII protein complex"/>
    <property type="evidence" value="ECO:0007669"/>
    <property type="project" value="TreeGrafter"/>
</dbReference>
<dbReference type="InterPro" id="IPR057651">
    <property type="entry name" value="Ig_TPPC8_C"/>
</dbReference>
<dbReference type="Pfam" id="PF24544">
    <property type="entry name" value="Ig_TPPC8_2nd"/>
    <property type="match status" value="1"/>
</dbReference>
<evidence type="ECO:0000313" key="4">
    <source>
        <dbReference type="EMBL" id="JAV72463.1"/>
    </source>
</evidence>
<sequence length="1347" mass="151952">MSHSKLSSQDFIKNTFTPQIAVLCSPAVDSICQKNNLSFTELVQPFCKLNSDVYLQDTNGGVLTIHNLKISLLDVNFRPPQPTLARKFLNACVSQSVEPRTQKYQIGKYNLDVPTSTSWFESWRDTFLQVQFPSDHEFTKHFLACILVAASNEVNPVDTMTRHNQTLSQIQNIIPNKLPKWFHSNVLRYYLIVHDNTTGDSDKATQTLEALKVSYGLSNCFLLRMNSRPPEHTNEQLPDPWSQYVSSTFEVDSVQSSGENSPYGSRTQLAFSENGFGTSCGSSTLPYHPLSPDTECQNLSESLERAPIVPSYRTHGMCLTTEDVEQIKLFIHEFCTRALLPDTERQIQFLTDSVLNKKGVSKSLFSATKRWFTPNKGATNTNGSIQMYAPDSPELMMRKLGDLYFMFGHYNMAFQVYHTAKRDFNSDQAWFYYAGALEMASLAAYMANESTRKTLDYMEESIVTYLNVCKMGQFATRATLLSSECLKGKNLHGEAAHQLIRMTSEESDLRSALLLEQAAYNFLSCTRPQMVRKYAFHMVLAGHRFSKASQKKHALRCYKQALQVYENKSWSFAEDHVHYTIGKLSSALNVLDEAAHSFSMLMTIQSKQSKEQQLLFLKEYLSSQRSLAMSQSENNKVTLVLPILQSESTKILVGPSPPLSIPARVAAVDISLQTPNHSVTVQKWNKLEEMLVQEAQGSLPMIFRPVVVLYSINNINNANIIAIVNEPVQVFLKLYNPLSVTLHLTDLCLYWNLKTSNGNVLSNESSHTVASSYLKTNVIKSLSFESTNSRELILSVVPLVTGDLFIKGLFYTIVNVEPSGEEISVSGKQLLDLNKLGYISKETQKREVEDLGLPISVMPPAPCLQVTFSEINTQMLCDQIHRVSIEIRNIGSEPIHKLLMGTSTPTLLSMCEFENIKTNDYRELEDSETPAVREREARKNHVTQISLPNGQLEAGRSLSINIWLKAPSAKGSVPVDLLLYYENCDRMCNPKYRLIRHEWNLVVHECLAIDLMLTEGCKSEKFKELLFAAKLINMNKFHYNVCVDIMITKAAFLSSLWGLEFVGNSNYFINIQSQQAAYAILRARRHMTPVRTYHEVVLSNTEGKSNMAYLDFAERTDQVRINAFEDEEQITKPKEKEGILFFEWTANFTDHTGSRQKVNGQSSIEIEKLQVEEESDQGDSGVVILYDPIKSSGDSQLLGGESEPSEELKAQVSMCIFNTTHVSHNFDSSQICIVPVQISLHNDSHLTSLVTINTSGVTSESPPQSVRPNVFHQFPSKEFRWVGFSGTVKTIAPKSSEVVILHVAVSFPGVYDLGRRLEHWCQNELYHEPVLQILKALCFLTVSNTND</sequence>
<dbReference type="PANTHER" id="PTHR12975:SF6">
    <property type="entry name" value="TRAFFICKING PROTEIN PARTICLE COMPLEX SUBUNIT 8"/>
    <property type="match status" value="1"/>
</dbReference>
<dbReference type="Pfam" id="PF24545">
    <property type="entry name" value="Ig_TPPC8_1st"/>
    <property type="match status" value="1"/>
</dbReference>
<dbReference type="Pfam" id="PF12739">
    <property type="entry name" value="TRAPPC-Trs85"/>
    <property type="match status" value="1"/>
</dbReference>
<evidence type="ECO:0000259" key="3">
    <source>
        <dbReference type="Pfam" id="PF24545"/>
    </source>
</evidence>
<feature type="domain" description="TPPC8 first Ig-like" evidence="3">
    <location>
        <begin position="681"/>
        <end position="876"/>
    </location>
</feature>
<dbReference type="InterPro" id="IPR024420">
    <property type="entry name" value="TRAPP_III_complex_Trs85"/>
</dbReference>
<proteinExistence type="predicted"/>
<protein>
    <recommendedName>
        <fullName evidence="5">Trafficking protein particle complex subunit 8</fullName>
    </recommendedName>
</protein>
<evidence type="ECO:0000259" key="2">
    <source>
        <dbReference type="Pfam" id="PF24544"/>
    </source>
</evidence>
<feature type="domain" description="TPPC8 second Ig-like" evidence="2">
    <location>
        <begin position="877"/>
        <end position="995"/>
    </location>
</feature>
<feature type="domain" description="TPPC8 C-terminal Ig-like" evidence="1">
    <location>
        <begin position="1217"/>
        <end position="1315"/>
    </location>
</feature>
<organism evidence="4">
    <name type="scientific">Photinus pyralis</name>
    <name type="common">Common eastern firefly</name>
    <name type="synonym">Lampyris pyralis</name>
    <dbReference type="NCBI Taxonomy" id="7054"/>
    <lineage>
        <taxon>Eukaryota</taxon>
        <taxon>Metazoa</taxon>
        <taxon>Ecdysozoa</taxon>
        <taxon>Arthropoda</taxon>
        <taxon>Hexapoda</taxon>
        <taxon>Insecta</taxon>
        <taxon>Pterygota</taxon>
        <taxon>Neoptera</taxon>
        <taxon>Endopterygota</taxon>
        <taxon>Coleoptera</taxon>
        <taxon>Polyphaga</taxon>
        <taxon>Elateriformia</taxon>
        <taxon>Elateroidea</taxon>
        <taxon>Lampyridae</taxon>
        <taxon>Lampyrinae</taxon>
        <taxon>Photinus</taxon>
    </lineage>
</organism>
<dbReference type="EMBL" id="GEZM01057069">
    <property type="protein sequence ID" value="JAV72463.1"/>
    <property type="molecule type" value="Transcribed_RNA"/>
</dbReference>
<accession>A0A1Y1LFQ9</accession>